<evidence type="ECO:0000313" key="2">
    <source>
        <dbReference type="Proteomes" id="UP000225277"/>
    </source>
</evidence>
<sequence>MASPMDRLSTELLCLICEKCEPSRIDVRYYHATKAARAAAKRAPPPPELAALTAISQTCKALQHAAAKSFKNIQSNVIIRIDMRFSDTNFWPSNRPFPKHSIPTTILQQAQYVEVIIPCLFRQSYATDPTNDHRQVKNLIINFHKNKSSGEWSATSRVWQTVVPPAKFDASLMQLASMMDAAGTAAVFLALARLNTGGGAEEAVDEIANHMVRLDAMADFWYSDTRSGGDFVMLSLPTDSEVRVVRRILGEKGLGGEGDARLGWRGGASV</sequence>
<organism evidence="1 2">
    <name type="scientific">Ramularia collo-cygni</name>
    <dbReference type="NCBI Taxonomy" id="112498"/>
    <lineage>
        <taxon>Eukaryota</taxon>
        <taxon>Fungi</taxon>
        <taxon>Dikarya</taxon>
        <taxon>Ascomycota</taxon>
        <taxon>Pezizomycotina</taxon>
        <taxon>Dothideomycetes</taxon>
        <taxon>Dothideomycetidae</taxon>
        <taxon>Mycosphaerellales</taxon>
        <taxon>Mycosphaerellaceae</taxon>
        <taxon>Ramularia</taxon>
    </lineage>
</organism>
<dbReference type="RefSeq" id="XP_023629736.1">
    <property type="nucleotide sequence ID" value="XM_023773968.1"/>
</dbReference>
<dbReference type="AlphaFoldDB" id="A0A2D3VD95"/>
<name>A0A2D3VD95_9PEZI</name>
<gene>
    <name evidence="1" type="ORF">RCC_08722</name>
</gene>
<evidence type="ECO:0000313" key="1">
    <source>
        <dbReference type="EMBL" id="CZT23012.1"/>
    </source>
</evidence>
<protein>
    <submittedName>
        <fullName evidence="1">Uncharacterized protein</fullName>
    </submittedName>
</protein>
<dbReference type="EMBL" id="FJUY01000015">
    <property type="protein sequence ID" value="CZT23012.1"/>
    <property type="molecule type" value="Genomic_DNA"/>
</dbReference>
<dbReference type="Proteomes" id="UP000225277">
    <property type="component" value="Unassembled WGS sequence"/>
</dbReference>
<accession>A0A2D3VD95</accession>
<reference evidence="1 2" key="1">
    <citation type="submission" date="2016-03" db="EMBL/GenBank/DDBJ databases">
        <authorList>
            <person name="Ploux O."/>
        </authorList>
    </citation>
    <scope>NUCLEOTIDE SEQUENCE [LARGE SCALE GENOMIC DNA]</scope>
    <source>
        <strain evidence="1 2">URUG2</strain>
    </source>
</reference>
<keyword evidence="2" id="KW-1185">Reference proteome</keyword>
<proteinExistence type="predicted"/>
<dbReference type="GeneID" id="35603804"/>